<protein>
    <submittedName>
        <fullName evidence="3">Transducin-like enhancer protein 2</fullName>
    </submittedName>
</protein>
<proteinExistence type="predicted"/>
<keyword evidence="2" id="KW-1185">Reference proteome</keyword>
<name>A0A0M3J9K6_ANISI</name>
<dbReference type="EMBL" id="UYRR01006870">
    <property type="protein sequence ID" value="VDK23071.1"/>
    <property type="molecule type" value="Genomic_DNA"/>
</dbReference>
<evidence type="ECO:0000313" key="3">
    <source>
        <dbReference type="WBParaSite" id="ASIM_0000427101-mRNA-1"/>
    </source>
</evidence>
<reference evidence="1 2" key="2">
    <citation type="submission" date="2018-11" db="EMBL/GenBank/DDBJ databases">
        <authorList>
            <consortium name="Pathogen Informatics"/>
        </authorList>
    </citation>
    <scope>NUCLEOTIDE SEQUENCE [LARGE SCALE GENOMIC DNA]</scope>
</reference>
<reference evidence="3" key="1">
    <citation type="submission" date="2017-02" db="UniProtKB">
        <authorList>
            <consortium name="WormBaseParasite"/>
        </authorList>
    </citation>
    <scope>IDENTIFICATION</scope>
</reference>
<sequence length="114" mass="12380">MHEAVCTKLFTKWDPAMSPKLSTVMTVSGSFNPPRAFLPLGGPGPALTSSLSPSSSLTYGPISRGNGPIYLMPGKPYNPNMRISGNRNIPSIQRYPQDEMLGGSNNMRTRYFAT</sequence>
<dbReference type="WBParaSite" id="ASIM_0000427101-mRNA-1">
    <property type="protein sequence ID" value="ASIM_0000427101-mRNA-1"/>
    <property type="gene ID" value="ASIM_0000427101"/>
</dbReference>
<evidence type="ECO:0000313" key="2">
    <source>
        <dbReference type="Proteomes" id="UP000267096"/>
    </source>
</evidence>
<organism evidence="3">
    <name type="scientific">Anisakis simplex</name>
    <name type="common">Herring worm</name>
    <dbReference type="NCBI Taxonomy" id="6269"/>
    <lineage>
        <taxon>Eukaryota</taxon>
        <taxon>Metazoa</taxon>
        <taxon>Ecdysozoa</taxon>
        <taxon>Nematoda</taxon>
        <taxon>Chromadorea</taxon>
        <taxon>Rhabditida</taxon>
        <taxon>Spirurina</taxon>
        <taxon>Ascaridomorpha</taxon>
        <taxon>Ascaridoidea</taxon>
        <taxon>Anisakidae</taxon>
        <taxon>Anisakis</taxon>
        <taxon>Anisakis simplex complex</taxon>
    </lineage>
</organism>
<gene>
    <name evidence="1" type="ORF">ASIM_LOCUS4090</name>
</gene>
<dbReference type="AlphaFoldDB" id="A0A0M3J9K6"/>
<accession>A0A0M3J9K6</accession>
<evidence type="ECO:0000313" key="1">
    <source>
        <dbReference type="EMBL" id="VDK23071.1"/>
    </source>
</evidence>
<dbReference type="Proteomes" id="UP000267096">
    <property type="component" value="Unassembled WGS sequence"/>
</dbReference>